<evidence type="ECO:0000313" key="2">
    <source>
        <dbReference type="EMBL" id="SIN91426.1"/>
    </source>
</evidence>
<sequence length="128" mass="13465">MLRQACVIALLSSPSLALDCTPSTACLTDGTCDLDHSEGPFALEMRAEGLALLDPTEPAESREPWMLLAEQPAGDGGTRVFTVIDPRRGDAAMLSLSDERAFILTVHGLTFGAPYGLMTIGTCAGDPL</sequence>
<gene>
    <name evidence="2" type="ORF">SAMN05444002_1456</name>
</gene>
<dbReference type="Proteomes" id="UP000184932">
    <property type="component" value="Unassembled WGS sequence"/>
</dbReference>
<feature type="signal peptide" evidence="1">
    <location>
        <begin position="1"/>
        <end position="17"/>
    </location>
</feature>
<evidence type="ECO:0000313" key="3">
    <source>
        <dbReference type="Proteomes" id="UP000184932"/>
    </source>
</evidence>
<proteinExistence type="predicted"/>
<reference evidence="3" key="1">
    <citation type="submission" date="2016-11" db="EMBL/GenBank/DDBJ databases">
        <authorList>
            <person name="Varghese N."/>
            <person name="Submissions S."/>
        </authorList>
    </citation>
    <scope>NUCLEOTIDE SEQUENCE [LARGE SCALE GENOMIC DNA]</scope>
    <source>
        <strain evidence="3">DSM 29440</strain>
    </source>
</reference>
<feature type="chain" id="PRO_5013042937" evidence="1">
    <location>
        <begin position="18"/>
        <end position="128"/>
    </location>
</feature>
<dbReference type="RefSeq" id="WP_074255527.1">
    <property type="nucleotide sequence ID" value="NZ_FSRL01000001.1"/>
</dbReference>
<name>A0A1N6F884_9RHOB</name>
<protein>
    <submittedName>
        <fullName evidence="2">Uncharacterized protein</fullName>
    </submittedName>
</protein>
<keyword evidence="3" id="KW-1185">Reference proteome</keyword>
<dbReference type="STRING" id="1217970.SAMN05444002_1456"/>
<keyword evidence="1" id="KW-0732">Signal</keyword>
<dbReference type="OrthoDB" id="9861584at2"/>
<accession>A0A1N6F884</accession>
<dbReference type="EMBL" id="FSRL01000001">
    <property type="protein sequence ID" value="SIN91426.1"/>
    <property type="molecule type" value="Genomic_DNA"/>
</dbReference>
<organism evidence="2 3">
    <name type="scientific">Vannielia litorea</name>
    <dbReference type="NCBI Taxonomy" id="1217970"/>
    <lineage>
        <taxon>Bacteria</taxon>
        <taxon>Pseudomonadati</taxon>
        <taxon>Pseudomonadota</taxon>
        <taxon>Alphaproteobacteria</taxon>
        <taxon>Rhodobacterales</taxon>
        <taxon>Paracoccaceae</taxon>
        <taxon>Vannielia</taxon>
    </lineage>
</organism>
<evidence type="ECO:0000256" key="1">
    <source>
        <dbReference type="SAM" id="SignalP"/>
    </source>
</evidence>
<dbReference type="AlphaFoldDB" id="A0A1N6F884"/>